<dbReference type="AlphaFoldDB" id="A0A8A1MIG4"/>
<proteinExistence type="predicted"/>
<protein>
    <submittedName>
        <fullName evidence="2">Uncharacterized protein</fullName>
    </submittedName>
</protein>
<name>A0A8A1MIG4_AJECA</name>
<feature type="region of interest" description="Disordered" evidence="1">
    <location>
        <begin position="117"/>
        <end position="139"/>
    </location>
</feature>
<feature type="region of interest" description="Disordered" evidence="1">
    <location>
        <begin position="1"/>
        <end position="37"/>
    </location>
</feature>
<organism evidence="2 3">
    <name type="scientific">Ajellomyces capsulatus</name>
    <name type="common">Darling's disease fungus</name>
    <name type="synonym">Histoplasma capsulatum</name>
    <dbReference type="NCBI Taxonomy" id="5037"/>
    <lineage>
        <taxon>Eukaryota</taxon>
        <taxon>Fungi</taxon>
        <taxon>Dikarya</taxon>
        <taxon>Ascomycota</taxon>
        <taxon>Pezizomycotina</taxon>
        <taxon>Eurotiomycetes</taxon>
        <taxon>Eurotiomycetidae</taxon>
        <taxon>Onygenales</taxon>
        <taxon>Ajellomycetaceae</taxon>
        <taxon>Histoplasma</taxon>
    </lineage>
</organism>
<evidence type="ECO:0000313" key="2">
    <source>
        <dbReference type="EMBL" id="QSS64394.1"/>
    </source>
</evidence>
<evidence type="ECO:0000313" key="3">
    <source>
        <dbReference type="Proteomes" id="UP000663671"/>
    </source>
</evidence>
<dbReference type="Proteomes" id="UP000663671">
    <property type="component" value="Chromosome 1"/>
</dbReference>
<dbReference type="EMBL" id="CP069114">
    <property type="protein sequence ID" value="QSS64394.1"/>
    <property type="molecule type" value="Genomic_DNA"/>
</dbReference>
<sequence>MHLIHRAVQPELYSERDEAGKRAQSIHSQQDFSKKDRKMHRRFWQKWIFPFSATNLRDQHPVSRALPRFPFLEKGLSGLVAKYRLDESRAPVLSNEHSHKFHECGREITGSSISFRKPREIDTPDQTTPVRKQESKSDCGGGLVRMCDGSTGKPRKGDETTCLPLGVQNSYLLPHHRPRVFPASRQLQR</sequence>
<accession>A0A8A1MIG4</accession>
<evidence type="ECO:0000256" key="1">
    <source>
        <dbReference type="SAM" id="MobiDB-lite"/>
    </source>
</evidence>
<gene>
    <name evidence="2" type="ORF">I7I51_01461</name>
</gene>
<dbReference type="VEuPathDB" id="FungiDB:I7I51_01461"/>
<reference evidence="2" key="1">
    <citation type="submission" date="2021-01" db="EMBL/GenBank/DDBJ databases">
        <title>Chromosome-level genome assembly of a human fungal pathogen reveals clustering of transcriptionally co-regulated genes.</title>
        <authorList>
            <person name="Voorhies M."/>
            <person name="Cohen S."/>
            <person name="Shea T.P."/>
            <person name="Petrus S."/>
            <person name="Munoz J.F."/>
            <person name="Poplawski S."/>
            <person name="Goldman W.E."/>
            <person name="Michael T."/>
            <person name="Cuomo C.A."/>
            <person name="Sil A."/>
            <person name="Beyhan S."/>
        </authorList>
    </citation>
    <scope>NUCLEOTIDE SEQUENCE</scope>
    <source>
        <strain evidence="2">WU24</strain>
    </source>
</reference>